<comment type="caution">
    <text evidence="7">The sequence shown here is derived from an EMBL/GenBank/DDBJ whole genome shotgun (WGS) entry which is preliminary data.</text>
</comment>
<dbReference type="InterPro" id="IPR001690">
    <property type="entry name" value="Autoind_synthase"/>
</dbReference>
<dbReference type="Proteomes" id="UP000311605">
    <property type="component" value="Unassembled WGS sequence"/>
</dbReference>
<name>A0A5C4X8T0_9HYPH</name>
<dbReference type="PANTHER" id="PTHR39322">
    <property type="entry name" value="ACYL-HOMOSERINE-LACTONE SYNTHASE"/>
    <property type="match status" value="1"/>
</dbReference>
<reference evidence="7 8" key="1">
    <citation type="submission" date="2019-06" db="EMBL/GenBank/DDBJ databases">
        <title>The draft genome of Rhizobium smilacinae PTYR-5.</title>
        <authorList>
            <person name="Liu L."/>
            <person name="Li L."/>
            <person name="Zhang X."/>
        </authorList>
    </citation>
    <scope>NUCLEOTIDE SEQUENCE [LARGE SCALE GENOMIC DNA]</scope>
    <source>
        <strain evidence="7 8">PTYR-5</strain>
    </source>
</reference>
<dbReference type="RefSeq" id="WP_139679372.1">
    <property type="nucleotide sequence ID" value="NZ_VDMN01000011.1"/>
</dbReference>
<keyword evidence="8" id="KW-1185">Reference proteome</keyword>
<proteinExistence type="inferred from homology"/>
<dbReference type="InterPro" id="IPR016181">
    <property type="entry name" value="Acyl_CoA_acyltransferase"/>
</dbReference>
<dbReference type="PRINTS" id="PR01549">
    <property type="entry name" value="AUTOINDCRSYN"/>
</dbReference>
<evidence type="ECO:0000256" key="4">
    <source>
        <dbReference type="ARBA" id="ARBA00022929"/>
    </source>
</evidence>
<evidence type="ECO:0000313" key="8">
    <source>
        <dbReference type="Proteomes" id="UP000311605"/>
    </source>
</evidence>
<sequence>MLVHVITSSNSALYASELNELFRIRHKIYVEEKRWREPSPDGMERDQFDTEHAVHLVGIQEGRIIAGSRLVPTTQPHLLSEVFPHLCTRPGVLRHERVAEWTRGFVIPEFREKAGVTIKAQFCAAVMEYCLNQGIEQIGGIQEIYWLPLWKRFGWRVTVIGDAAAIDGVLCVPAYFEVSVEAFEGVKKRAVLSRSNLVERGDIVPFVPVQAPAFDASILSTF</sequence>
<dbReference type="AlphaFoldDB" id="A0A5C4X8T0"/>
<dbReference type="GO" id="GO:0061579">
    <property type="term" value="F:N-acyl homoserine lactone synthase activity"/>
    <property type="evidence" value="ECO:0007669"/>
    <property type="project" value="UniProtKB-UniRule"/>
</dbReference>
<dbReference type="Gene3D" id="3.40.630.30">
    <property type="match status" value="1"/>
</dbReference>
<dbReference type="EC" id="2.3.1.184" evidence="6"/>
<dbReference type="SUPFAM" id="SSF55729">
    <property type="entry name" value="Acyl-CoA N-acyltransferases (Nat)"/>
    <property type="match status" value="1"/>
</dbReference>
<protein>
    <recommendedName>
        <fullName evidence="6">Acyl-homoserine-lactone synthase</fullName>
        <ecNumber evidence="6">2.3.1.184</ecNumber>
    </recommendedName>
    <alternativeName>
        <fullName evidence="6">Autoinducer synthesis protein</fullName>
    </alternativeName>
</protein>
<dbReference type="PANTHER" id="PTHR39322:SF1">
    <property type="entry name" value="ISOVALERYL-HOMOSERINE LACTONE SYNTHASE"/>
    <property type="match status" value="1"/>
</dbReference>
<dbReference type="GO" id="GO:0007165">
    <property type="term" value="P:signal transduction"/>
    <property type="evidence" value="ECO:0007669"/>
    <property type="project" value="TreeGrafter"/>
</dbReference>
<keyword evidence="1 5" id="KW-0673">Quorum sensing</keyword>
<dbReference type="PROSITE" id="PS51187">
    <property type="entry name" value="AUTOINDUCER_SYNTH_2"/>
    <property type="match status" value="1"/>
</dbReference>
<comment type="catalytic activity">
    <reaction evidence="6">
        <text>a fatty acyl-[ACP] + S-adenosyl-L-methionine = an N-acyl-L-homoserine lactone + S-methyl-5'-thioadenosine + holo-[ACP] + H(+)</text>
        <dbReference type="Rhea" id="RHEA:10096"/>
        <dbReference type="Rhea" id="RHEA-COMP:9685"/>
        <dbReference type="Rhea" id="RHEA-COMP:14125"/>
        <dbReference type="ChEBI" id="CHEBI:15378"/>
        <dbReference type="ChEBI" id="CHEBI:17509"/>
        <dbReference type="ChEBI" id="CHEBI:55474"/>
        <dbReference type="ChEBI" id="CHEBI:59789"/>
        <dbReference type="ChEBI" id="CHEBI:64479"/>
        <dbReference type="ChEBI" id="CHEBI:138651"/>
        <dbReference type="EC" id="2.3.1.184"/>
    </reaction>
</comment>
<evidence type="ECO:0000256" key="2">
    <source>
        <dbReference type="ARBA" id="ARBA00022679"/>
    </source>
</evidence>
<keyword evidence="4 5" id="KW-0071">Autoinducer synthesis</keyword>
<keyword evidence="3 6" id="KW-0949">S-adenosyl-L-methionine</keyword>
<evidence type="ECO:0000256" key="6">
    <source>
        <dbReference type="RuleBase" id="RU361135"/>
    </source>
</evidence>
<organism evidence="7 8">
    <name type="scientific">Aliirhizobium smilacinae</name>
    <dbReference type="NCBI Taxonomy" id="1395944"/>
    <lineage>
        <taxon>Bacteria</taxon>
        <taxon>Pseudomonadati</taxon>
        <taxon>Pseudomonadota</taxon>
        <taxon>Alphaproteobacteria</taxon>
        <taxon>Hyphomicrobiales</taxon>
        <taxon>Rhizobiaceae</taxon>
        <taxon>Aliirhizobium</taxon>
    </lineage>
</organism>
<evidence type="ECO:0000256" key="5">
    <source>
        <dbReference type="PROSITE-ProRule" id="PRU00533"/>
    </source>
</evidence>
<dbReference type="GO" id="GO:0009372">
    <property type="term" value="P:quorum sensing"/>
    <property type="evidence" value="ECO:0007669"/>
    <property type="project" value="UniProtKB-UniRule"/>
</dbReference>
<dbReference type="OrthoDB" id="6169313at2"/>
<keyword evidence="2 6" id="KW-0808">Transferase</keyword>
<gene>
    <name evidence="7" type="ORF">FHP24_27105</name>
</gene>
<evidence type="ECO:0000256" key="1">
    <source>
        <dbReference type="ARBA" id="ARBA00022654"/>
    </source>
</evidence>
<dbReference type="Pfam" id="PF00765">
    <property type="entry name" value="Autoind_synth"/>
    <property type="match status" value="1"/>
</dbReference>
<evidence type="ECO:0000256" key="3">
    <source>
        <dbReference type="ARBA" id="ARBA00022691"/>
    </source>
</evidence>
<comment type="similarity">
    <text evidence="5 6">Belongs to the autoinducer synthase family.</text>
</comment>
<evidence type="ECO:0000313" key="7">
    <source>
        <dbReference type="EMBL" id="TNM59846.1"/>
    </source>
</evidence>
<accession>A0A5C4X8T0</accession>
<dbReference type="EMBL" id="VDMN01000011">
    <property type="protein sequence ID" value="TNM59846.1"/>
    <property type="molecule type" value="Genomic_DNA"/>
</dbReference>